<protein>
    <submittedName>
        <fullName evidence="2">Mammalian cell entry protein</fullName>
    </submittedName>
</protein>
<keyword evidence="3" id="KW-1185">Reference proteome</keyword>
<keyword evidence="1" id="KW-0472">Membrane</keyword>
<dbReference type="EMBL" id="JBHUFB010000020">
    <property type="protein sequence ID" value="MFD1815407.1"/>
    <property type="molecule type" value="Genomic_DNA"/>
</dbReference>
<evidence type="ECO:0000313" key="3">
    <source>
        <dbReference type="Proteomes" id="UP001597286"/>
    </source>
</evidence>
<sequence length="340" mass="34276">MSGVGEPSAGTLRVRGLVAVLVAAAVGAVVVVNPFAGDDPTARFTIVTPSVPDGIQDGVPVDLRGETIGTVCGLDISDRTVTRMDVCVDGASIGKLTDDAQVSFVSRNLFGSDAVRLAPTTSGTALSSGDTIVMAAPPSDYTITAAVRSAGAFTLPVLTPELTELLNDVSDTTIRMTPFLTTATLALQTLQQADPAPVSTLLPTTADAVDGVGEAGAGAVTALETLVNTDDLLDRPYVARVHSMIGDIGTLFSGLGLLFTGAGPMGSVLDLVTSMTTPLGGALDGVTPQRVGTLIDRYAGVFHTDAATGRTTVSVSANLDVVPGVSTPLNLIAARVGAGS</sequence>
<organism evidence="2 3">
    <name type="scientific">Rhodococcus gannanensis</name>
    <dbReference type="NCBI Taxonomy" id="1960308"/>
    <lineage>
        <taxon>Bacteria</taxon>
        <taxon>Bacillati</taxon>
        <taxon>Actinomycetota</taxon>
        <taxon>Actinomycetes</taxon>
        <taxon>Mycobacteriales</taxon>
        <taxon>Nocardiaceae</taxon>
        <taxon>Rhodococcus</taxon>
    </lineage>
</organism>
<dbReference type="Proteomes" id="UP001597286">
    <property type="component" value="Unassembled WGS sequence"/>
</dbReference>
<comment type="caution">
    <text evidence="2">The sequence shown here is derived from an EMBL/GenBank/DDBJ whole genome shotgun (WGS) entry which is preliminary data.</text>
</comment>
<name>A0ABW4PA32_9NOCA</name>
<reference evidence="3" key="1">
    <citation type="journal article" date="2019" name="Int. J. Syst. Evol. Microbiol.">
        <title>The Global Catalogue of Microorganisms (GCM) 10K type strain sequencing project: providing services to taxonomists for standard genome sequencing and annotation.</title>
        <authorList>
            <consortium name="The Broad Institute Genomics Platform"/>
            <consortium name="The Broad Institute Genome Sequencing Center for Infectious Disease"/>
            <person name="Wu L."/>
            <person name="Ma J."/>
        </authorList>
    </citation>
    <scope>NUCLEOTIDE SEQUENCE [LARGE SCALE GENOMIC DNA]</scope>
    <source>
        <strain evidence="3">DT72</strain>
    </source>
</reference>
<keyword evidence="1" id="KW-0812">Transmembrane</keyword>
<evidence type="ECO:0000313" key="2">
    <source>
        <dbReference type="EMBL" id="MFD1815407.1"/>
    </source>
</evidence>
<accession>A0ABW4PA32</accession>
<dbReference type="RefSeq" id="WP_378487835.1">
    <property type="nucleotide sequence ID" value="NZ_JBHUFB010000020.1"/>
</dbReference>
<gene>
    <name evidence="2" type="ORF">ACFSJG_24575</name>
</gene>
<feature type="transmembrane region" description="Helical" evidence="1">
    <location>
        <begin position="12"/>
        <end position="36"/>
    </location>
</feature>
<proteinExistence type="predicted"/>
<keyword evidence="1" id="KW-1133">Transmembrane helix</keyword>
<evidence type="ECO:0000256" key="1">
    <source>
        <dbReference type="SAM" id="Phobius"/>
    </source>
</evidence>